<proteinExistence type="predicted"/>
<dbReference type="Proteomes" id="UP000367750">
    <property type="component" value="Unassembled WGS sequence"/>
</dbReference>
<dbReference type="EMBL" id="VYKK01000015">
    <property type="protein sequence ID" value="KAA9004205.1"/>
    <property type="molecule type" value="Genomic_DNA"/>
</dbReference>
<organism evidence="1 2">
    <name type="scientific">Paenibacillus spiritus</name>
    <dbReference type="NCBI Taxonomy" id="2496557"/>
    <lineage>
        <taxon>Bacteria</taxon>
        <taxon>Bacillati</taxon>
        <taxon>Bacillota</taxon>
        <taxon>Bacilli</taxon>
        <taxon>Bacillales</taxon>
        <taxon>Paenibacillaceae</taxon>
        <taxon>Paenibacillus</taxon>
    </lineage>
</organism>
<accession>A0A5J5GAQ8</accession>
<evidence type="ECO:0000313" key="2">
    <source>
        <dbReference type="Proteomes" id="UP000367750"/>
    </source>
</evidence>
<keyword evidence="2" id="KW-1185">Reference proteome</keyword>
<dbReference type="OrthoDB" id="2586527at2"/>
<gene>
    <name evidence="1" type="ORF">F4V43_12480</name>
</gene>
<sequence length="177" mass="20977">MPLTKTYYFGTLPRMLDPVSLEESSFAALWFEEEEQRFIVGYGFGSRQIDKLKQFMAFTAHFTCCDERITTDIYREIRQIQQEHDWTAHRRLPFLSVFRAPWNRMEPGWYILKSRSVYPLHLSVVRRTPYSIWLEHVSVCESEAELRACIEKAGQAHKLDPLRMRIATQQMKGMLPL</sequence>
<comment type="caution">
    <text evidence="1">The sequence shown here is derived from an EMBL/GenBank/DDBJ whole genome shotgun (WGS) entry which is preliminary data.</text>
</comment>
<protein>
    <submittedName>
        <fullName evidence="1">Uncharacterized protein</fullName>
    </submittedName>
</protein>
<name>A0A5J5GAQ8_9BACL</name>
<dbReference type="RefSeq" id="WP_150458557.1">
    <property type="nucleotide sequence ID" value="NZ_VYKK01000015.1"/>
</dbReference>
<evidence type="ECO:0000313" key="1">
    <source>
        <dbReference type="EMBL" id="KAA9004205.1"/>
    </source>
</evidence>
<reference evidence="1 2" key="1">
    <citation type="submission" date="2019-09" db="EMBL/GenBank/DDBJ databases">
        <title>Bacillus ochoae sp. nov., Paenibacillus whitsoniae sp. nov., Paenibacillus spiritus sp. nov. Isolated from the Mars Exploration Rover during spacecraft assembly.</title>
        <authorList>
            <person name="Seuylemezian A."/>
            <person name="Vaishampayan P."/>
        </authorList>
    </citation>
    <scope>NUCLEOTIDE SEQUENCE [LARGE SCALE GENOMIC DNA]</scope>
    <source>
        <strain evidence="1 2">MER_111</strain>
    </source>
</reference>
<dbReference type="AlphaFoldDB" id="A0A5J5GAQ8"/>